<dbReference type="Proteomes" id="UP000297245">
    <property type="component" value="Unassembled WGS sequence"/>
</dbReference>
<evidence type="ECO:0000313" key="2">
    <source>
        <dbReference type="Proteomes" id="UP000297245"/>
    </source>
</evidence>
<accession>A0A4S8KSQ3</accession>
<sequence length="110" mass="12219">MGRTEIDQGNIKIAYGHDEATGYFLSVVDERLGYKEDISDAVLAVMEKVNADQGGGYFDLHTAPIGFGHRVDKETLIYFWKQYGVPESDIEKARKGQKLKLTNGSLSYAA</sequence>
<evidence type="ECO:0000313" key="1">
    <source>
        <dbReference type="EMBL" id="THU78418.1"/>
    </source>
</evidence>
<gene>
    <name evidence="1" type="ORF">K435DRAFT_832273</name>
</gene>
<dbReference type="EMBL" id="ML180195">
    <property type="protein sequence ID" value="THU78418.1"/>
    <property type="molecule type" value="Genomic_DNA"/>
</dbReference>
<organism evidence="1 2">
    <name type="scientific">Dendrothele bispora (strain CBS 962.96)</name>
    <dbReference type="NCBI Taxonomy" id="1314807"/>
    <lineage>
        <taxon>Eukaryota</taxon>
        <taxon>Fungi</taxon>
        <taxon>Dikarya</taxon>
        <taxon>Basidiomycota</taxon>
        <taxon>Agaricomycotina</taxon>
        <taxon>Agaricomycetes</taxon>
        <taxon>Agaricomycetidae</taxon>
        <taxon>Agaricales</taxon>
        <taxon>Agaricales incertae sedis</taxon>
        <taxon>Dendrothele</taxon>
    </lineage>
</organism>
<keyword evidence="2" id="KW-1185">Reference proteome</keyword>
<name>A0A4S8KSQ3_DENBC</name>
<proteinExistence type="predicted"/>
<reference evidence="1 2" key="1">
    <citation type="journal article" date="2019" name="Nat. Ecol. Evol.">
        <title>Megaphylogeny resolves global patterns of mushroom evolution.</title>
        <authorList>
            <person name="Varga T."/>
            <person name="Krizsan K."/>
            <person name="Foldi C."/>
            <person name="Dima B."/>
            <person name="Sanchez-Garcia M."/>
            <person name="Sanchez-Ramirez S."/>
            <person name="Szollosi G.J."/>
            <person name="Szarkandi J.G."/>
            <person name="Papp V."/>
            <person name="Albert L."/>
            <person name="Andreopoulos W."/>
            <person name="Angelini C."/>
            <person name="Antonin V."/>
            <person name="Barry K.W."/>
            <person name="Bougher N.L."/>
            <person name="Buchanan P."/>
            <person name="Buyck B."/>
            <person name="Bense V."/>
            <person name="Catcheside P."/>
            <person name="Chovatia M."/>
            <person name="Cooper J."/>
            <person name="Damon W."/>
            <person name="Desjardin D."/>
            <person name="Finy P."/>
            <person name="Geml J."/>
            <person name="Haridas S."/>
            <person name="Hughes K."/>
            <person name="Justo A."/>
            <person name="Karasinski D."/>
            <person name="Kautmanova I."/>
            <person name="Kiss B."/>
            <person name="Kocsube S."/>
            <person name="Kotiranta H."/>
            <person name="LaButti K.M."/>
            <person name="Lechner B.E."/>
            <person name="Liimatainen K."/>
            <person name="Lipzen A."/>
            <person name="Lukacs Z."/>
            <person name="Mihaltcheva S."/>
            <person name="Morgado L.N."/>
            <person name="Niskanen T."/>
            <person name="Noordeloos M.E."/>
            <person name="Ohm R.A."/>
            <person name="Ortiz-Santana B."/>
            <person name="Ovrebo C."/>
            <person name="Racz N."/>
            <person name="Riley R."/>
            <person name="Savchenko A."/>
            <person name="Shiryaev A."/>
            <person name="Soop K."/>
            <person name="Spirin V."/>
            <person name="Szebenyi C."/>
            <person name="Tomsovsky M."/>
            <person name="Tulloss R.E."/>
            <person name="Uehling J."/>
            <person name="Grigoriev I.V."/>
            <person name="Vagvolgyi C."/>
            <person name="Papp T."/>
            <person name="Martin F.M."/>
            <person name="Miettinen O."/>
            <person name="Hibbett D.S."/>
            <person name="Nagy L.G."/>
        </authorList>
    </citation>
    <scope>NUCLEOTIDE SEQUENCE [LARGE SCALE GENOMIC DNA]</scope>
    <source>
        <strain evidence="1 2">CBS 962.96</strain>
    </source>
</reference>
<dbReference type="AlphaFoldDB" id="A0A4S8KSQ3"/>
<dbReference type="OrthoDB" id="432970at2759"/>
<protein>
    <submittedName>
        <fullName evidence="1">Uncharacterized protein</fullName>
    </submittedName>
</protein>